<organism evidence="2 3">
    <name type="scientific">Pendulispora albinea</name>
    <dbReference type="NCBI Taxonomy" id="2741071"/>
    <lineage>
        <taxon>Bacteria</taxon>
        <taxon>Pseudomonadati</taxon>
        <taxon>Myxococcota</taxon>
        <taxon>Myxococcia</taxon>
        <taxon>Myxococcales</taxon>
        <taxon>Sorangiineae</taxon>
        <taxon>Pendulisporaceae</taxon>
        <taxon>Pendulispora</taxon>
    </lineage>
</organism>
<feature type="domain" description="Glycosyltransferase subfamily 4-like N-terminal" evidence="1">
    <location>
        <begin position="41"/>
        <end position="245"/>
    </location>
</feature>
<dbReference type="SUPFAM" id="SSF53756">
    <property type="entry name" value="UDP-Glycosyltransferase/glycogen phosphorylase"/>
    <property type="match status" value="1"/>
</dbReference>
<dbReference type="Gene3D" id="3.40.50.2000">
    <property type="entry name" value="Glycogen Phosphorylase B"/>
    <property type="match status" value="2"/>
</dbReference>
<keyword evidence="2" id="KW-0328">Glycosyltransferase</keyword>
<sequence length="458" mass="50695">MPFTNEQTTTNVPANSPEADRDRLRTLLVSYSFPPVGGAGVQRMLKLAKYLPEHGVLPTVLTVANPSVPLTDESLLRELPPGIDVLRARTFEPGYAVKRAAWSRTASHRKSRLGAIAKELLVPDPQILWQPAAQAAMLRQLYFSPRPPDVVLISGPPFSQFLLAPLARLRGKTGVVLDYRDEWSTYRTTYEMMGGRLASKIGDPLESALLRAAHVVITATEEFRDNLLGHFRFLQPSRVYAIPNGYDAEDFPSELPSPPRDKFVIGYAGTIFKLTSVRGFLGAVRLFHERSPELARYLSVRFIGRIVDTELDAFEGTEALGVERVGYLEHAQSLSELARCHLVLCTLDEVPGVERIYPAKIFELMYLGRPCLTLSPPGALTRLVSRHGLGDVLPPRDEARICTYLETRIRAFRGGNGHAHTDENGAPSFAPLGIERYARRALAGEFAAAMREAAKLAE</sequence>
<evidence type="ECO:0000313" key="3">
    <source>
        <dbReference type="Proteomes" id="UP001370348"/>
    </source>
</evidence>
<evidence type="ECO:0000259" key="1">
    <source>
        <dbReference type="Pfam" id="PF13579"/>
    </source>
</evidence>
<protein>
    <submittedName>
        <fullName evidence="2">Glycosyltransferase</fullName>
        <ecNumber evidence="2">2.4.-.-</ecNumber>
    </submittedName>
</protein>
<dbReference type="InterPro" id="IPR028098">
    <property type="entry name" value="Glyco_trans_4-like_N"/>
</dbReference>
<dbReference type="RefSeq" id="WP_394826575.1">
    <property type="nucleotide sequence ID" value="NZ_CP089984.1"/>
</dbReference>
<keyword evidence="2" id="KW-0808">Transferase</keyword>
<evidence type="ECO:0000313" key="2">
    <source>
        <dbReference type="EMBL" id="WXB16945.1"/>
    </source>
</evidence>
<gene>
    <name evidence="2" type="ORF">LZC94_06640</name>
</gene>
<dbReference type="EMBL" id="CP089984">
    <property type="protein sequence ID" value="WXB16945.1"/>
    <property type="molecule type" value="Genomic_DNA"/>
</dbReference>
<dbReference type="Proteomes" id="UP001370348">
    <property type="component" value="Chromosome"/>
</dbReference>
<dbReference type="Pfam" id="PF13579">
    <property type="entry name" value="Glyco_trans_4_4"/>
    <property type="match status" value="1"/>
</dbReference>
<dbReference type="GO" id="GO:0016757">
    <property type="term" value="F:glycosyltransferase activity"/>
    <property type="evidence" value="ECO:0007669"/>
    <property type="project" value="UniProtKB-KW"/>
</dbReference>
<name>A0ABZ2M307_9BACT</name>
<keyword evidence="3" id="KW-1185">Reference proteome</keyword>
<proteinExistence type="predicted"/>
<accession>A0ABZ2M307</accession>
<reference evidence="2 3" key="1">
    <citation type="submission" date="2021-12" db="EMBL/GenBank/DDBJ databases">
        <title>Discovery of the Pendulisporaceae a myxobacterial family with distinct sporulation behavior and unique specialized metabolism.</title>
        <authorList>
            <person name="Garcia R."/>
            <person name="Popoff A."/>
            <person name="Bader C.D."/>
            <person name="Loehr J."/>
            <person name="Walesch S."/>
            <person name="Walt C."/>
            <person name="Boldt J."/>
            <person name="Bunk B."/>
            <person name="Haeckl F.J.F.P.J."/>
            <person name="Gunesch A.P."/>
            <person name="Birkelbach J."/>
            <person name="Nuebel U."/>
            <person name="Pietschmann T."/>
            <person name="Bach T."/>
            <person name="Mueller R."/>
        </authorList>
    </citation>
    <scope>NUCLEOTIDE SEQUENCE [LARGE SCALE GENOMIC DNA]</scope>
    <source>
        <strain evidence="2 3">MSr11954</strain>
    </source>
</reference>
<dbReference type="EC" id="2.4.-.-" evidence="2"/>